<keyword evidence="4" id="KW-1185">Reference proteome</keyword>
<feature type="transmembrane region" description="Helical" evidence="2">
    <location>
        <begin position="77"/>
        <end position="96"/>
    </location>
</feature>
<dbReference type="Proteomes" id="UP000199183">
    <property type="component" value="Unassembled WGS sequence"/>
</dbReference>
<reference evidence="3 4" key="1">
    <citation type="submission" date="2016-10" db="EMBL/GenBank/DDBJ databases">
        <authorList>
            <person name="de Groot N.N."/>
        </authorList>
    </citation>
    <scope>NUCLEOTIDE SEQUENCE [LARGE SCALE GENOMIC DNA]</scope>
    <source>
        <strain evidence="3 4">DSM 21799</strain>
    </source>
</reference>
<name>A0A1H4LB98_9MICO</name>
<dbReference type="AlphaFoldDB" id="A0A1H4LB98"/>
<evidence type="ECO:0000256" key="1">
    <source>
        <dbReference type="SAM" id="MobiDB-lite"/>
    </source>
</evidence>
<evidence type="ECO:0000313" key="3">
    <source>
        <dbReference type="EMBL" id="SEB67595.1"/>
    </source>
</evidence>
<gene>
    <name evidence="3" type="ORF">SAMN04489806_1475</name>
</gene>
<dbReference type="STRING" id="640635.SAMN04489806_1475"/>
<evidence type="ECO:0000256" key="2">
    <source>
        <dbReference type="SAM" id="Phobius"/>
    </source>
</evidence>
<protein>
    <submittedName>
        <fullName evidence="3">Uncharacterized protein</fullName>
    </submittedName>
</protein>
<sequence>MPGTGDPASEAPGAIGSDNETSGLGESGIGDSVTDAATPDSVVGDSGVAAAASTRSAAPIAATVTGELAETGADGGAAILGLASLLLLIGAAVKVVSRKSAARRR</sequence>
<organism evidence="3 4">
    <name type="scientific">Paramicrobacterium humi</name>
    <dbReference type="NCBI Taxonomy" id="640635"/>
    <lineage>
        <taxon>Bacteria</taxon>
        <taxon>Bacillati</taxon>
        <taxon>Actinomycetota</taxon>
        <taxon>Actinomycetes</taxon>
        <taxon>Micrococcales</taxon>
        <taxon>Microbacteriaceae</taxon>
        <taxon>Paramicrobacterium</taxon>
    </lineage>
</organism>
<feature type="region of interest" description="Disordered" evidence="1">
    <location>
        <begin position="1"/>
        <end position="55"/>
    </location>
</feature>
<dbReference type="EMBL" id="FNRY01000001">
    <property type="protein sequence ID" value="SEB67595.1"/>
    <property type="molecule type" value="Genomic_DNA"/>
</dbReference>
<feature type="compositionally biased region" description="Low complexity" evidence="1">
    <location>
        <begin position="40"/>
        <end position="55"/>
    </location>
</feature>
<proteinExistence type="predicted"/>
<keyword evidence="2" id="KW-0472">Membrane</keyword>
<keyword evidence="2" id="KW-0812">Transmembrane</keyword>
<accession>A0A1H4LB98</accession>
<evidence type="ECO:0000313" key="4">
    <source>
        <dbReference type="Proteomes" id="UP000199183"/>
    </source>
</evidence>
<keyword evidence="2" id="KW-1133">Transmembrane helix</keyword>